<dbReference type="InterPro" id="IPR050248">
    <property type="entry name" value="Polysacc_deacetylase_ArnD"/>
</dbReference>
<dbReference type="AlphaFoldDB" id="A0A9D2M5J2"/>
<dbReference type="SUPFAM" id="SSF88713">
    <property type="entry name" value="Glycoside hydrolase/deacetylase"/>
    <property type="match status" value="1"/>
</dbReference>
<evidence type="ECO:0000313" key="4">
    <source>
        <dbReference type="EMBL" id="HJB41617.1"/>
    </source>
</evidence>
<dbReference type="InterPro" id="IPR002509">
    <property type="entry name" value="NODB_dom"/>
</dbReference>
<keyword evidence="1" id="KW-0479">Metal-binding</keyword>
<keyword evidence="2" id="KW-0378">Hydrolase</keyword>
<dbReference type="EMBL" id="DWYG01000056">
    <property type="protein sequence ID" value="HJB41617.1"/>
    <property type="molecule type" value="Genomic_DNA"/>
</dbReference>
<dbReference type="PANTHER" id="PTHR10587">
    <property type="entry name" value="GLYCOSYL TRANSFERASE-RELATED"/>
    <property type="match status" value="1"/>
</dbReference>
<dbReference type="GO" id="GO:0046872">
    <property type="term" value="F:metal ion binding"/>
    <property type="evidence" value="ECO:0007669"/>
    <property type="project" value="UniProtKB-KW"/>
</dbReference>
<evidence type="ECO:0000313" key="5">
    <source>
        <dbReference type="Proteomes" id="UP000886803"/>
    </source>
</evidence>
<reference evidence="4" key="2">
    <citation type="submission" date="2021-04" db="EMBL/GenBank/DDBJ databases">
        <authorList>
            <person name="Gilroy R."/>
        </authorList>
    </citation>
    <scope>NUCLEOTIDE SEQUENCE</scope>
    <source>
        <strain evidence="4">ChiBcec8-13705</strain>
    </source>
</reference>
<feature type="domain" description="NodB homology" evidence="3">
    <location>
        <begin position="19"/>
        <end position="255"/>
    </location>
</feature>
<comment type="caution">
    <text evidence="4">The sequence shown here is derived from an EMBL/GenBank/DDBJ whole genome shotgun (WGS) entry which is preliminary data.</text>
</comment>
<name>A0A9D2M5J2_9FIRM</name>
<dbReference type="PROSITE" id="PS51677">
    <property type="entry name" value="NODB"/>
    <property type="match status" value="1"/>
</dbReference>
<dbReference type="GO" id="GO:0005975">
    <property type="term" value="P:carbohydrate metabolic process"/>
    <property type="evidence" value="ECO:0007669"/>
    <property type="project" value="InterPro"/>
</dbReference>
<dbReference type="Pfam" id="PF01522">
    <property type="entry name" value="Polysacc_deac_1"/>
    <property type="match status" value="1"/>
</dbReference>
<accession>A0A9D2M5J2</accession>
<evidence type="ECO:0000256" key="1">
    <source>
        <dbReference type="ARBA" id="ARBA00022723"/>
    </source>
</evidence>
<dbReference type="GO" id="GO:0016810">
    <property type="term" value="F:hydrolase activity, acting on carbon-nitrogen (but not peptide) bonds"/>
    <property type="evidence" value="ECO:0007669"/>
    <property type="project" value="InterPro"/>
</dbReference>
<gene>
    <name evidence="4" type="ORF">H9945_03885</name>
</gene>
<organism evidence="4 5">
    <name type="scientific">Candidatus Gemmiger avicola</name>
    <dbReference type="NCBI Taxonomy" id="2838605"/>
    <lineage>
        <taxon>Bacteria</taxon>
        <taxon>Bacillati</taxon>
        <taxon>Bacillota</taxon>
        <taxon>Clostridia</taxon>
        <taxon>Eubacteriales</taxon>
        <taxon>Gemmiger</taxon>
    </lineage>
</organism>
<evidence type="ECO:0000259" key="3">
    <source>
        <dbReference type="PROSITE" id="PS51677"/>
    </source>
</evidence>
<reference evidence="4" key="1">
    <citation type="journal article" date="2021" name="PeerJ">
        <title>Extensive microbial diversity within the chicken gut microbiome revealed by metagenomics and culture.</title>
        <authorList>
            <person name="Gilroy R."/>
            <person name="Ravi A."/>
            <person name="Getino M."/>
            <person name="Pursley I."/>
            <person name="Horton D.L."/>
            <person name="Alikhan N.F."/>
            <person name="Baker D."/>
            <person name="Gharbi K."/>
            <person name="Hall N."/>
            <person name="Watson M."/>
            <person name="Adriaenssens E.M."/>
            <person name="Foster-Nyarko E."/>
            <person name="Jarju S."/>
            <person name="Secka A."/>
            <person name="Antonio M."/>
            <person name="Oren A."/>
            <person name="Chaudhuri R.R."/>
            <person name="La Ragione R."/>
            <person name="Hildebrand F."/>
            <person name="Pallen M.J."/>
        </authorList>
    </citation>
    <scope>NUCLEOTIDE SEQUENCE</scope>
    <source>
        <strain evidence="4">ChiBcec8-13705</strain>
    </source>
</reference>
<dbReference type="InterPro" id="IPR011330">
    <property type="entry name" value="Glyco_hydro/deAcase_b/a-brl"/>
</dbReference>
<proteinExistence type="predicted"/>
<dbReference type="Proteomes" id="UP000886803">
    <property type="component" value="Unassembled WGS sequence"/>
</dbReference>
<evidence type="ECO:0000256" key="2">
    <source>
        <dbReference type="ARBA" id="ARBA00022801"/>
    </source>
</evidence>
<sequence>MEYPALKNVYTCYPGGKHKALTFSFDDGCVEDRRLVALFNQYSVKGTFNLNAGLRMESHLPQEEWAETYKGHEVACHTYLHPTIERSPLDQVVRQVLEDRLALEQLVGYPVRGLAYPNGSWTPEIAAVLPALGIRYARVVGDTHDFGIPHDFMTWKSTCHHTHNLLADGERFANLYKTQYLYLMYVWGHGFEFTCEEDWQMMEKFLQMVTAKNDTWYATNIEVVDYLDAAKRLQYTAAADAVYNPSAQSVWIEVDGRHIEVPGGQLVKL</sequence>
<dbReference type="GO" id="GO:0016020">
    <property type="term" value="C:membrane"/>
    <property type="evidence" value="ECO:0007669"/>
    <property type="project" value="TreeGrafter"/>
</dbReference>
<dbReference type="PANTHER" id="PTHR10587:SF133">
    <property type="entry name" value="CHITIN DEACETYLASE 1-RELATED"/>
    <property type="match status" value="1"/>
</dbReference>
<dbReference type="CDD" id="cd10967">
    <property type="entry name" value="CE4_GLA_like_6s"/>
    <property type="match status" value="1"/>
</dbReference>
<dbReference type="Gene3D" id="3.20.20.370">
    <property type="entry name" value="Glycoside hydrolase/deacetylase"/>
    <property type="match status" value="1"/>
</dbReference>
<protein>
    <submittedName>
        <fullName evidence="4">Polysaccharide deacetylase family protein</fullName>
    </submittedName>
</protein>